<protein>
    <submittedName>
        <fullName evidence="2">Hemerythrin domain-containing protein</fullName>
    </submittedName>
</protein>
<keyword evidence="3" id="KW-1185">Reference proteome</keyword>
<dbReference type="InterPro" id="IPR012312">
    <property type="entry name" value="Hemerythrin-like"/>
</dbReference>
<name>A0A5D9C3W2_9SPHN</name>
<dbReference type="PANTHER" id="PTHR35585">
    <property type="entry name" value="HHE DOMAIN PROTEIN (AFU_ORTHOLOGUE AFUA_4G00730)"/>
    <property type="match status" value="1"/>
</dbReference>
<evidence type="ECO:0000259" key="1">
    <source>
        <dbReference type="Pfam" id="PF01814"/>
    </source>
</evidence>
<reference evidence="2 3" key="1">
    <citation type="submission" date="2019-08" db="EMBL/GenBank/DDBJ databases">
        <authorList>
            <person name="Wang G."/>
            <person name="Xu Z."/>
        </authorList>
    </citation>
    <scope>NUCLEOTIDE SEQUENCE [LARGE SCALE GENOMIC DNA]</scope>
    <source>
        <strain evidence="2 3">ZX</strain>
    </source>
</reference>
<feature type="domain" description="Hemerythrin-like" evidence="1">
    <location>
        <begin position="86"/>
        <end position="199"/>
    </location>
</feature>
<proteinExistence type="predicted"/>
<sequence length="225" mass="23963">MRHSASSARQRVETGAAAVGRTAGDAYDATRKRAGRAASATKNAATSRTAVVLGAAAAGLVTGLAVNLGRKVAVQAPSVMAGDWFEAIKLEHKMALALFDAIEATTEAEPAKRAMLLIQLTHALSKHAFTEENVIYPALRDWGDKADADKLTHDHGYVKQHLYDLDAIDPASAAFFPKIAAFRADLEAHIAEEEQAIFPPLHAGLDEIQNGRITALANKEGFKLA</sequence>
<evidence type="ECO:0000313" key="2">
    <source>
        <dbReference type="EMBL" id="TZG26538.1"/>
    </source>
</evidence>
<dbReference type="CDD" id="cd12108">
    <property type="entry name" value="Hr-like"/>
    <property type="match status" value="1"/>
</dbReference>
<dbReference type="Gene3D" id="1.20.120.520">
    <property type="entry name" value="nmb1532 protein domain like"/>
    <property type="match status" value="1"/>
</dbReference>
<dbReference type="EMBL" id="VTOU01000003">
    <property type="protein sequence ID" value="TZG26538.1"/>
    <property type="molecule type" value="Genomic_DNA"/>
</dbReference>
<organism evidence="2 3">
    <name type="scientific">Sphingomonas montanisoli</name>
    <dbReference type="NCBI Taxonomy" id="2606412"/>
    <lineage>
        <taxon>Bacteria</taxon>
        <taxon>Pseudomonadati</taxon>
        <taxon>Pseudomonadota</taxon>
        <taxon>Alphaproteobacteria</taxon>
        <taxon>Sphingomonadales</taxon>
        <taxon>Sphingomonadaceae</taxon>
        <taxon>Sphingomonas</taxon>
    </lineage>
</organism>
<dbReference type="PANTHER" id="PTHR35585:SF1">
    <property type="entry name" value="HHE DOMAIN PROTEIN (AFU_ORTHOLOGUE AFUA_4G00730)"/>
    <property type="match status" value="1"/>
</dbReference>
<dbReference type="AlphaFoldDB" id="A0A5D9C3W2"/>
<gene>
    <name evidence="2" type="ORF">FYJ91_12230</name>
</gene>
<dbReference type="Proteomes" id="UP000322077">
    <property type="component" value="Unassembled WGS sequence"/>
</dbReference>
<accession>A0A5D9C3W2</accession>
<evidence type="ECO:0000313" key="3">
    <source>
        <dbReference type="Proteomes" id="UP000322077"/>
    </source>
</evidence>
<dbReference type="Pfam" id="PF01814">
    <property type="entry name" value="Hemerythrin"/>
    <property type="match status" value="1"/>
</dbReference>
<comment type="caution">
    <text evidence="2">The sequence shown here is derived from an EMBL/GenBank/DDBJ whole genome shotgun (WGS) entry which is preliminary data.</text>
</comment>